<dbReference type="PANTHER" id="PTHR48041:SF139">
    <property type="entry name" value="PROTEIN SCARLET"/>
    <property type="match status" value="1"/>
</dbReference>
<dbReference type="GO" id="GO:0140359">
    <property type="term" value="F:ABC-type transporter activity"/>
    <property type="evidence" value="ECO:0007669"/>
    <property type="project" value="InterPro"/>
</dbReference>
<accession>A0A2T7PWD7</accession>
<gene>
    <name evidence="12" type="ORF">C0Q70_00308</name>
</gene>
<evidence type="ECO:0000256" key="7">
    <source>
        <dbReference type="ARBA" id="ARBA00022989"/>
    </source>
</evidence>
<organism evidence="12 13">
    <name type="scientific">Pomacea canaliculata</name>
    <name type="common">Golden apple snail</name>
    <dbReference type="NCBI Taxonomy" id="400727"/>
    <lineage>
        <taxon>Eukaryota</taxon>
        <taxon>Metazoa</taxon>
        <taxon>Spiralia</taxon>
        <taxon>Lophotrochozoa</taxon>
        <taxon>Mollusca</taxon>
        <taxon>Gastropoda</taxon>
        <taxon>Caenogastropoda</taxon>
        <taxon>Architaenioglossa</taxon>
        <taxon>Ampullarioidea</taxon>
        <taxon>Ampullariidae</taxon>
        <taxon>Pomacea</taxon>
    </lineage>
</organism>
<evidence type="ECO:0000256" key="9">
    <source>
        <dbReference type="SAM" id="MobiDB-lite"/>
    </source>
</evidence>
<evidence type="ECO:0000256" key="1">
    <source>
        <dbReference type="ARBA" id="ARBA00004141"/>
    </source>
</evidence>
<dbReference type="GO" id="GO:0005524">
    <property type="term" value="F:ATP binding"/>
    <property type="evidence" value="ECO:0007669"/>
    <property type="project" value="UniProtKB-KW"/>
</dbReference>
<feature type="domain" description="ABC transporter" evidence="11">
    <location>
        <begin position="67"/>
        <end position="307"/>
    </location>
</feature>
<evidence type="ECO:0000256" key="4">
    <source>
        <dbReference type="ARBA" id="ARBA00022692"/>
    </source>
</evidence>
<dbReference type="SUPFAM" id="SSF52540">
    <property type="entry name" value="P-loop containing nucleoside triphosphate hydrolases"/>
    <property type="match status" value="1"/>
</dbReference>
<evidence type="ECO:0000256" key="2">
    <source>
        <dbReference type="ARBA" id="ARBA00005814"/>
    </source>
</evidence>
<evidence type="ECO:0000259" key="11">
    <source>
        <dbReference type="PROSITE" id="PS50893"/>
    </source>
</evidence>
<feature type="transmembrane region" description="Helical" evidence="10">
    <location>
        <begin position="433"/>
        <end position="456"/>
    </location>
</feature>
<dbReference type="Pfam" id="PF19055">
    <property type="entry name" value="ABC2_membrane_7"/>
    <property type="match status" value="1"/>
</dbReference>
<dbReference type="PANTHER" id="PTHR48041">
    <property type="entry name" value="ABC TRANSPORTER G FAMILY MEMBER 28"/>
    <property type="match status" value="1"/>
</dbReference>
<sequence>MDDISERDPLLGSHKSSSGPSHSSYQPDIAQSQFGGSSMSDVHIPVILSWQNVNVFVKEKKKKQATMPELPLNTDNGRKQIIKNISGVVKSGTLVAIMGASGAGKSTLMNVLTNRNLRDYEVQGESMSMVQLLEMPIRNISAYVQQDDLFITTLTVRETLIFRALLRMDKSINKQARLRRVEEVIQEMGLIKCADTQIGLSETKKGISGGEKKRLSFACEMLTNPPLLFCDEPTSGLDSFMAQNIVQTLQNMAEKKRTILCTIHQPSSEIFAMFNQILLLAEGRVAFMGSSKQAVEFFNGLNYICPTNFNPADFYIMTLAIVPGREEECRQKVHAICDAFTDTKEAYQIRGDIQRISSHATRDELINSAFSNTSRYEASWVRQFFCILWRSWLSLIRNTMLFRVRVIQTMFVAVILGLIYLRIKYDQRGVMNINGAIFLLITNASFTSLFAVVNSFPNEMPIFLREYGSGLYRTDVYYLAKNLAELPTFLLLPMILISIDYWMMGLYESGEAFLIAAGVVVLLSNVAVSFGYVISTLAGDVNIALAVAPPLLIPFMMFGGFFLNNELVSLLQ</sequence>
<keyword evidence="13" id="KW-1185">Reference proteome</keyword>
<dbReference type="PROSITE" id="PS00211">
    <property type="entry name" value="ABC_TRANSPORTER_1"/>
    <property type="match status" value="1"/>
</dbReference>
<comment type="caution">
    <text evidence="12">The sequence shown here is derived from an EMBL/GenBank/DDBJ whole genome shotgun (WGS) entry which is preliminary data.</text>
</comment>
<dbReference type="Pfam" id="PF01061">
    <property type="entry name" value="ABC2_membrane"/>
    <property type="match status" value="1"/>
</dbReference>
<dbReference type="InterPro" id="IPR043926">
    <property type="entry name" value="ABCG_dom"/>
</dbReference>
<dbReference type="STRING" id="400727.A0A2T7PWD7"/>
<dbReference type="PROSITE" id="PS50893">
    <property type="entry name" value="ABC_TRANSPORTER_2"/>
    <property type="match status" value="1"/>
</dbReference>
<keyword evidence="6" id="KW-0067">ATP-binding</keyword>
<dbReference type="InterPro" id="IPR013525">
    <property type="entry name" value="ABC2_TM"/>
</dbReference>
<dbReference type="InterPro" id="IPR050352">
    <property type="entry name" value="ABCG_transporters"/>
</dbReference>
<feature type="transmembrane region" description="Helical" evidence="10">
    <location>
        <begin position="541"/>
        <end position="563"/>
    </location>
</feature>
<dbReference type="GO" id="GO:0016887">
    <property type="term" value="F:ATP hydrolysis activity"/>
    <property type="evidence" value="ECO:0007669"/>
    <property type="project" value="InterPro"/>
</dbReference>
<proteinExistence type="inferred from homology"/>
<dbReference type="OrthoDB" id="66620at2759"/>
<dbReference type="Proteomes" id="UP000245119">
    <property type="component" value="Linkage Group LG1"/>
</dbReference>
<dbReference type="InterPro" id="IPR027417">
    <property type="entry name" value="P-loop_NTPase"/>
</dbReference>
<feature type="region of interest" description="Disordered" evidence="9">
    <location>
        <begin position="1"/>
        <end position="32"/>
    </location>
</feature>
<dbReference type="AlphaFoldDB" id="A0A2T7PWD7"/>
<evidence type="ECO:0000313" key="13">
    <source>
        <dbReference type="Proteomes" id="UP000245119"/>
    </source>
</evidence>
<evidence type="ECO:0000256" key="6">
    <source>
        <dbReference type="ARBA" id="ARBA00022840"/>
    </source>
</evidence>
<reference evidence="12 13" key="1">
    <citation type="submission" date="2018-04" db="EMBL/GenBank/DDBJ databases">
        <title>The genome of golden apple snail Pomacea canaliculata provides insight into stress tolerance and invasive adaptation.</title>
        <authorList>
            <person name="Liu C."/>
            <person name="Liu B."/>
            <person name="Ren Y."/>
            <person name="Zhang Y."/>
            <person name="Wang H."/>
            <person name="Li S."/>
            <person name="Jiang F."/>
            <person name="Yin L."/>
            <person name="Zhang G."/>
            <person name="Qian W."/>
            <person name="Fan W."/>
        </authorList>
    </citation>
    <scope>NUCLEOTIDE SEQUENCE [LARGE SCALE GENOMIC DNA]</scope>
    <source>
        <strain evidence="12">SZHN2017</strain>
        <tissue evidence="12">Muscle</tissue>
    </source>
</reference>
<dbReference type="CDD" id="cd03213">
    <property type="entry name" value="ABCG_EPDR"/>
    <property type="match status" value="1"/>
</dbReference>
<keyword evidence="8 10" id="KW-0472">Membrane</keyword>
<comment type="similarity">
    <text evidence="2">Belongs to the ABC transporter superfamily. ABCG family. Eye pigment precursor importer (TC 3.A.1.204) subfamily.</text>
</comment>
<protein>
    <recommendedName>
        <fullName evidence="11">ABC transporter domain-containing protein</fullName>
    </recommendedName>
</protein>
<evidence type="ECO:0000256" key="10">
    <source>
        <dbReference type="SAM" id="Phobius"/>
    </source>
</evidence>
<keyword evidence="3" id="KW-0813">Transport</keyword>
<dbReference type="EMBL" id="PZQS01000001">
    <property type="protein sequence ID" value="PVD37708.1"/>
    <property type="molecule type" value="Genomic_DNA"/>
</dbReference>
<evidence type="ECO:0000313" key="12">
    <source>
        <dbReference type="EMBL" id="PVD37708.1"/>
    </source>
</evidence>
<keyword evidence="4 10" id="KW-0812">Transmembrane</keyword>
<keyword evidence="5" id="KW-0547">Nucleotide-binding</keyword>
<dbReference type="Gene3D" id="3.40.50.300">
    <property type="entry name" value="P-loop containing nucleotide triphosphate hydrolases"/>
    <property type="match status" value="1"/>
</dbReference>
<dbReference type="GO" id="GO:0005886">
    <property type="term" value="C:plasma membrane"/>
    <property type="evidence" value="ECO:0007669"/>
    <property type="project" value="TreeGrafter"/>
</dbReference>
<feature type="transmembrane region" description="Helical" evidence="10">
    <location>
        <begin position="513"/>
        <end position="535"/>
    </location>
</feature>
<feature type="transmembrane region" description="Helical" evidence="10">
    <location>
        <begin position="400"/>
        <end position="421"/>
    </location>
</feature>
<name>A0A2T7PWD7_POMCA</name>
<comment type="subcellular location">
    <subcellularLocation>
        <location evidence="1">Membrane</location>
        <topology evidence="1">Multi-pass membrane protein</topology>
    </subcellularLocation>
</comment>
<dbReference type="InterPro" id="IPR003439">
    <property type="entry name" value="ABC_transporter-like_ATP-bd"/>
</dbReference>
<keyword evidence="7 10" id="KW-1133">Transmembrane helix</keyword>
<evidence type="ECO:0000256" key="5">
    <source>
        <dbReference type="ARBA" id="ARBA00022741"/>
    </source>
</evidence>
<dbReference type="Pfam" id="PF00005">
    <property type="entry name" value="ABC_tran"/>
    <property type="match status" value="1"/>
</dbReference>
<dbReference type="InterPro" id="IPR017871">
    <property type="entry name" value="ABC_transporter-like_CS"/>
</dbReference>
<feature type="compositionally biased region" description="Low complexity" evidence="9">
    <location>
        <begin position="10"/>
        <end position="24"/>
    </location>
</feature>
<evidence type="ECO:0000256" key="8">
    <source>
        <dbReference type="ARBA" id="ARBA00023136"/>
    </source>
</evidence>
<evidence type="ECO:0000256" key="3">
    <source>
        <dbReference type="ARBA" id="ARBA00022448"/>
    </source>
</evidence>
<dbReference type="InterPro" id="IPR003593">
    <property type="entry name" value="AAA+_ATPase"/>
</dbReference>
<dbReference type="SMART" id="SM00382">
    <property type="entry name" value="AAA"/>
    <property type="match status" value="1"/>
</dbReference>